<protein>
    <submittedName>
        <fullName evidence="1">Uncharacterized protein</fullName>
    </submittedName>
</protein>
<reference evidence="1" key="1">
    <citation type="submission" date="2014-11" db="EMBL/GenBank/DDBJ databases">
        <authorList>
            <person name="Amaro Gonzalez C."/>
        </authorList>
    </citation>
    <scope>NUCLEOTIDE SEQUENCE</scope>
</reference>
<dbReference type="AlphaFoldDB" id="A0A0E9QGA8"/>
<name>A0A0E9QGA8_ANGAN</name>
<accession>A0A0E9QGA8</accession>
<evidence type="ECO:0000313" key="1">
    <source>
        <dbReference type="EMBL" id="JAH15355.1"/>
    </source>
</evidence>
<dbReference type="EMBL" id="GBXM01093222">
    <property type="protein sequence ID" value="JAH15355.1"/>
    <property type="molecule type" value="Transcribed_RNA"/>
</dbReference>
<organism evidence="1">
    <name type="scientific">Anguilla anguilla</name>
    <name type="common">European freshwater eel</name>
    <name type="synonym">Muraena anguilla</name>
    <dbReference type="NCBI Taxonomy" id="7936"/>
    <lineage>
        <taxon>Eukaryota</taxon>
        <taxon>Metazoa</taxon>
        <taxon>Chordata</taxon>
        <taxon>Craniata</taxon>
        <taxon>Vertebrata</taxon>
        <taxon>Euteleostomi</taxon>
        <taxon>Actinopterygii</taxon>
        <taxon>Neopterygii</taxon>
        <taxon>Teleostei</taxon>
        <taxon>Anguilliformes</taxon>
        <taxon>Anguillidae</taxon>
        <taxon>Anguilla</taxon>
    </lineage>
</organism>
<reference evidence="1" key="2">
    <citation type="journal article" date="2015" name="Fish Shellfish Immunol.">
        <title>Early steps in the European eel (Anguilla anguilla)-Vibrio vulnificus interaction in the gills: Role of the RtxA13 toxin.</title>
        <authorList>
            <person name="Callol A."/>
            <person name="Pajuelo D."/>
            <person name="Ebbesson L."/>
            <person name="Teles M."/>
            <person name="MacKenzie S."/>
            <person name="Amaro C."/>
        </authorList>
    </citation>
    <scope>NUCLEOTIDE SEQUENCE</scope>
</reference>
<sequence>MCHESHIGFCQNIFKNKSRII</sequence>
<proteinExistence type="predicted"/>